<dbReference type="InterPro" id="IPR029063">
    <property type="entry name" value="SAM-dependent_MTases_sf"/>
</dbReference>
<dbReference type="PROSITE" id="PS00092">
    <property type="entry name" value="N6_MTASE"/>
    <property type="match status" value="1"/>
</dbReference>
<accession>A0ABN1DZW7</accession>
<evidence type="ECO:0000256" key="2">
    <source>
        <dbReference type="ARBA" id="ARBA00022691"/>
    </source>
</evidence>
<organism evidence="4 5">
    <name type="scientific">Rhizomicrobium electricum</name>
    <dbReference type="NCBI Taxonomy" id="480070"/>
    <lineage>
        <taxon>Bacteria</taxon>
        <taxon>Pseudomonadati</taxon>
        <taxon>Pseudomonadota</taxon>
        <taxon>Alphaproteobacteria</taxon>
        <taxon>Micropepsales</taxon>
        <taxon>Micropepsaceae</taxon>
        <taxon>Rhizomicrobium</taxon>
    </lineage>
</organism>
<dbReference type="Proteomes" id="UP001499951">
    <property type="component" value="Unassembled WGS sequence"/>
</dbReference>
<dbReference type="CDD" id="cd02440">
    <property type="entry name" value="AdoMet_MTases"/>
    <property type="match status" value="1"/>
</dbReference>
<dbReference type="PANTHER" id="PTHR47739:SF1">
    <property type="entry name" value="TRNA1(VAL) (ADENINE(37)-N6)-METHYLTRANSFERASE"/>
    <property type="match status" value="1"/>
</dbReference>
<dbReference type="GO" id="GO:0008168">
    <property type="term" value="F:methyltransferase activity"/>
    <property type="evidence" value="ECO:0007669"/>
    <property type="project" value="UniProtKB-KW"/>
</dbReference>
<keyword evidence="2" id="KW-0949">S-adenosyl-L-methionine</keyword>
<reference evidence="4 5" key="1">
    <citation type="journal article" date="2019" name="Int. J. Syst. Evol. Microbiol.">
        <title>The Global Catalogue of Microorganisms (GCM) 10K type strain sequencing project: providing services to taxonomists for standard genome sequencing and annotation.</title>
        <authorList>
            <consortium name="The Broad Institute Genomics Platform"/>
            <consortium name="The Broad Institute Genome Sequencing Center for Infectious Disease"/>
            <person name="Wu L."/>
            <person name="Ma J."/>
        </authorList>
    </citation>
    <scope>NUCLEOTIDE SEQUENCE [LARGE SCALE GENOMIC DNA]</scope>
    <source>
        <strain evidence="4 5">JCM 15089</strain>
    </source>
</reference>
<evidence type="ECO:0000313" key="4">
    <source>
        <dbReference type="EMBL" id="GAA0556313.1"/>
    </source>
</evidence>
<gene>
    <name evidence="4" type="ORF">GCM10008942_00980</name>
</gene>
<dbReference type="InterPro" id="IPR007848">
    <property type="entry name" value="Small_mtfrase_dom"/>
</dbReference>
<dbReference type="Gene3D" id="3.40.50.150">
    <property type="entry name" value="Vaccinia Virus protein VP39"/>
    <property type="match status" value="1"/>
</dbReference>
<sequence>MSERFLGGRVIVRQSETGFRAGLDAVMLAAAVPDCNGEVLELGAGAGTASLCLAARQAAVTVVGLEIDPELVALAGANAEANAIAGRVTFAAADIFDLPAAYRRSFNHVLCNPPFHGDEGQAAPDPAKARALQDGGRLAAWLEVGLKRTVSGGTFTAILRADRLGEALAALPERGVTIFPLWPKAGVAAKRVIVQARQGSRAPLVVAAGLVLHRDDGTYTAEADAVLREGEGLEV</sequence>
<evidence type="ECO:0000256" key="1">
    <source>
        <dbReference type="ARBA" id="ARBA00022603"/>
    </source>
</evidence>
<dbReference type="InterPro" id="IPR002052">
    <property type="entry name" value="DNA_methylase_N6_adenine_CS"/>
</dbReference>
<keyword evidence="1 4" id="KW-0489">Methyltransferase</keyword>
<keyword evidence="5" id="KW-1185">Reference proteome</keyword>
<keyword evidence="1 4" id="KW-0808">Transferase</keyword>
<evidence type="ECO:0000313" key="5">
    <source>
        <dbReference type="Proteomes" id="UP001499951"/>
    </source>
</evidence>
<proteinExistence type="predicted"/>
<dbReference type="EMBL" id="BAAADD010000001">
    <property type="protein sequence ID" value="GAA0556313.1"/>
    <property type="molecule type" value="Genomic_DNA"/>
</dbReference>
<dbReference type="SUPFAM" id="SSF53335">
    <property type="entry name" value="S-adenosyl-L-methionine-dependent methyltransferases"/>
    <property type="match status" value="1"/>
</dbReference>
<dbReference type="InterPro" id="IPR050210">
    <property type="entry name" value="tRNA_Adenine-N(6)_MTase"/>
</dbReference>
<name>A0ABN1DZW7_9PROT</name>
<dbReference type="Pfam" id="PF05175">
    <property type="entry name" value="MTS"/>
    <property type="match status" value="1"/>
</dbReference>
<evidence type="ECO:0000259" key="3">
    <source>
        <dbReference type="Pfam" id="PF05175"/>
    </source>
</evidence>
<dbReference type="GO" id="GO:0032259">
    <property type="term" value="P:methylation"/>
    <property type="evidence" value="ECO:0007669"/>
    <property type="project" value="UniProtKB-KW"/>
</dbReference>
<comment type="caution">
    <text evidence="4">The sequence shown here is derived from an EMBL/GenBank/DDBJ whole genome shotgun (WGS) entry which is preliminary data.</text>
</comment>
<dbReference type="PANTHER" id="PTHR47739">
    <property type="entry name" value="TRNA1(VAL) (ADENINE(37)-N6)-METHYLTRANSFERASE"/>
    <property type="match status" value="1"/>
</dbReference>
<protein>
    <submittedName>
        <fullName evidence="4">Methyltransferase</fullName>
    </submittedName>
</protein>
<feature type="domain" description="Methyltransferase small" evidence="3">
    <location>
        <begin position="28"/>
        <end position="120"/>
    </location>
</feature>
<dbReference type="RefSeq" id="WP_166930357.1">
    <property type="nucleotide sequence ID" value="NZ_BAAADD010000001.1"/>
</dbReference>